<comment type="similarity">
    <text evidence="1">Belongs to the GAB family.</text>
</comment>
<dbReference type="Gene3D" id="2.30.29.30">
    <property type="entry name" value="Pleckstrin-homology domain (PH domain)/Phosphotyrosine-binding domain (PTB)"/>
    <property type="match status" value="1"/>
</dbReference>
<feature type="compositionally biased region" description="Polar residues" evidence="2">
    <location>
        <begin position="148"/>
        <end position="157"/>
    </location>
</feature>
<organism evidence="4 5">
    <name type="scientific">Rousettus aegyptiacus</name>
    <name type="common">Egyptian fruit bat</name>
    <name type="synonym">Pteropus aegyptiacus</name>
    <dbReference type="NCBI Taxonomy" id="9407"/>
    <lineage>
        <taxon>Eukaryota</taxon>
        <taxon>Metazoa</taxon>
        <taxon>Chordata</taxon>
        <taxon>Craniata</taxon>
        <taxon>Vertebrata</taxon>
        <taxon>Euteleostomi</taxon>
        <taxon>Mammalia</taxon>
        <taxon>Eutheria</taxon>
        <taxon>Laurasiatheria</taxon>
        <taxon>Chiroptera</taxon>
        <taxon>Yinpterochiroptera</taxon>
        <taxon>Pteropodoidea</taxon>
        <taxon>Pteropodidae</taxon>
        <taxon>Rousettinae</taxon>
        <taxon>Rousettus</taxon>
    </lineage>
</organism>
<name>A0A7J8EIY3_ROUAE</name>
<dbReference type="GO" id="GO:0005737">
    <property type="term" value="C:cytoplasm"/>
    <property type="evidence" value="ECO:0007669"/>
    <property type="project" value="TreeGrafter"/>
</dbReference>
<feature type="region of interest" description="Disordered" evidence="2">
    <location>
        <begin position="126"/>
        <end position="176"/>
    </location>
</feature>
<protein>
    <submittedName>
        <fullName evidence="4">GRB2 associated binding protein 3</fullName>
    </submittedName>
</protein>
<keyword evidence="5" id="KW-1185">Reference proteome</keyword>
<dbReference type="InterPro" id="IPR001849">
    <property type="entry name" value="PH_domain"/>
</dbReference>
<dbReference type="AlphaFoldDB" id="A0A7J8EIY3"/>
<feature type="region of interest" description="Disordered" evidence="2">
    <location>
        <begin position="293"/>
        <end position="369"/>
    </location>
</feature>
<gene>
    <name evidence="4" type="ORF">HJG63_005390</name>
</gene>
<dbReference type="PANTHER" id="PTHR45960:SF3">
    <property type="entry name" value="GRB2-ASSOCIATED-BINDING PROTEIN 3"/>
    <property type="match status" value="1"/>
</dbReference>
<feature type="compositionally biased region" description="Basic and acidic residues" evidence="2">
    <location>
        <begin position="352"/>
        <end position="364"/>
    </location>
</feature>
<dbReference type="PROSITE" id="PS50003">
    <property type="entry name" value="PH_DOMAIN"/>
    <property type="match status" value="1"/>
</dbReference>
<evidence type="ECO:0000313" key="4">
    <source>
        <dbReference type="EMBL" id="KAF6435448.1"/>
    </source>
</evidence>
<feature type="compositionally biased region" description="Basic and acidic residues" evidence="2">
    <location>
        <begin position="314"/>
        <end position="325"/>
    </location>
</feature>
<proteinExistence type="inferred from homology"/>
<evidence type="ECO:0000256" key="1">
    <source>
        <dbReference type="ARBA" id="ARBA00029462"/>
    </source>
</evidence>
<dbReference type="GO" id="GO:0035591">
    <property type="term" value="F:signaling adaptor activity"/>
    <property type="evidence" value="ECO:0007669"/>
    <property type="project" value="TreeGrafter"/>
</dbReference>
<evidence type="ECO:0000256" key="2">
    <source>
        <dbReference type="SAM" id="MobiDB-lite"/>
    </source>
</evidence>
<evidence type="ECO:0000259" key="3">
    <source>
        <dbReference type="PROSITE" id="PS50003"/>
    </source>
</evidence>
<accession>A0A7J8EIY3</accession>
<dbReference type="InterPro" id="IPR011993">
    <property type="entry name" value="PH-like_dom_sf"/>
</dbReference>
<feature type="domain" description="PH" evidence="3">
    <location>
        <begin position="5"/>
        <end position="117"/>
    </location>
</feature>
<comment type="caution">
    <text evidence="4">The sequence shown here is derived from an EMBL/GenBank/DDBJ whole genome shotgun (WGS) entry which is preliminary data.</text>
</comment>
<dbReference type="Proteomes" id="UP000593571">
    <property type="component" value="Unassembled WGS sequence"/>
</dbReference>
<dbReference type="PANTHER" id="PTHR45960">
    <property type="entry name" value="GRB2-ASSOCIATED-BINDING PROTEIN"/>
    <property type="match status" value="1"/>
</dbReference>
<dbReference type="SUPFAM" id="SSF50729">
    <property type="entry name" value="PH domain-like"/>
    <property type="match status" value="1"/>
</dbReference>
<dbReference type="EMBL" id="JACASE010000009">
    <property type="protein sequence ID" value="KAF6435448.1"/>
    <property type="molecule type" value="Genomic_DNA"/>
</dbReference>
<sequence length="631" mass="71227">MSAGDTVCTGWLVKSPPERKLQRYAWRKRWFVLRRGRMSGNPDVLEYYRNKHSSKPIRAIDLNECAVWKHAGPGFIRKEFQNHFVFTVKTISRTYYLVAKTEVEMLVWIHSICEVCNLVNAEDGTDSAESHYRSPSSSLQPSSASSLHTAPTVSSSLPRDDPRTNTVATEKTRSESEYVNSLPDYVILSNCETGRPHHASLPTRCDSWSNSDRMSGQTSYDDVFVDYLMPPSPRCLGYHGKECQHKLATKSQATLTRSRNFSGPYKNLPPSLFVETSLNSTVDVDKNRGSLPYGARGLDTMYNTPPPRPPKPSHLLEQRQEEQPRCGHSICKRPECTTTPRRTSLPGLDNMKTSKADVEGQSKHQEKRHSLNLPCKFSTAYPKASSHDDDNDGYIPMGPVPALPCSKPQCNSDDYVPMNRGCIASPLPMLPANMEPPPVNRDLKPERKARLPHLDQNSLSTFRGHATLTRTHTAPCNRTNFFPQERNTISSARYYANSASRKDDDAYVQMYGHRIASSVSSSGTMTSKKKCSLDYLALDFNTVSPVPAQKKPSEDYKVDYVQVDEQKTQALQNTKQEWSDERQSRVRWTAEDPGPLQDSVNSFFQMLFLVIRNIQHNRPRFPLRTGRGAGN</sequence>
<feature type="compositionally biased region" description="Low complexity" evidence="2">
    <location>
        <begin position="134"/>
        <end position="147"/>
    </location>
</feature>
<dbReference type="Pfam" id="PF00169">
    <property type="entry name" value="PH"/>
    <property type="match status" value="1"/>
</dbReference>
<dbReference type="GO" id="GO:0007165">
    <property type="term" value="P:signal transduction"/>
    <property type="evidence" value="ECO:0007669"/>
    <property type="project" value="TreeGrafter"/>
</dbReference>
<dbReference type="InterPro" id="IPR046355">
    <property type="entry name" value="Gab1-4-like"/>
</dbReference>
<evidence type="ECO:0000313" key="5">
    <source>
        <dbReference type="Proteomes" id="UP000593571"/>
    </source>
</evidence>
<dbReference type="SMART" id="SM00233">
    <property type="entry name" value="PH"/>
    <property type="match status" value="1"/>
</dbReference>
<reference evidence="4 5" key="1">
    <citation type="journal article" date="2020" name="Nature">
        <title>Six reference-quality genomes reveal evolution of bat adaptations.</title>
        <authorList>
            <person name="Jebb D."/>
            <person name="Huang Z."/>
            <person name="Pippel M."/>
            <person name="Hughes G.M."/>
            <person name="Lavrichenko K."/>
            <person name="Devanna P."/>
            <person name="Winkler S."/>
            <person name="Jermiin L.S."/>
            <person name="Skirmuntt E.C."/>
            <person name="Katzourakis A."/>
            <person name="Burkitt-Gray L."/>
            <person name="Ray D.A."/>
            <person name="Sullivan K.A.M."/>
            <person name="Roscito J.G."/>
            <person name="Kirilenko B.M."/>
            <person name="Davalos L.M."/>
            <person name="Corthals A.P."/>
            <person name="Power M.L."/>
            <person name="Jones G."/>
            <person name="Ransome R.D."/>
            <person name="Dechmann D.K.N."/>
            <person name="Locatelli A.G."/>
            <person name="Puechmaille S.J."/>
            <person name="Fedrigo O."/>
            <person name="Jarvis E.D."/>
            <person name="Hiller M."/>
            <person name="Vernes S.C."/>
            <person name="Myers E.W."/>
            <person name="Teeling E.C."/>
        </authorList>
    </citation>
    <scope>NUCLEOTIDE SEQUENCE [LARGE SCALE GENOMIC DNA]</scope>
    <source>
        <strain evidence="4">MRouAeg1</strain>
        <tissue evidence="4">Muscle</tissue>
    </source>
</reference>